<evidence type="ECO:0000313" key="4">
    <source>
        <dbReference type="EMBL" id="MBB5108146.1"/>
    </source>
</evidence>
<organism evidence="5 6">
    <name type="scientific">Streptomyces spectabilis</name>
    <dbReference type="NCBI Taxonomy" id="68270"/>
    <lineage>
        <taxon>Bacteria</taxon>
        <taxon>Bacillati</taxon>
        <taxon>Actinomycetota</taxon>
        <taxon>Actinomycetes</taxon>
        <taxon>Kitasatosporales</taxon>
        <taxon>Streptomycetaceae</taxon>
        <taxon>Streptomyces</taxon>
    </lineage>
</organism>
<feature type="compositionally biased region" description="Low complexity" evidence="1">
    <location>
        <begin position="1"/>
        <end position="15"/>
    </location>
</feature>
<evidence type="ECO:0000259" key="3">
    <source>
        <dbReference type="PROSITE" id="PS51464"/>
    </source>
</evidence>
<dbReference type="PANTHER" id="PTHR30514">
    <property type="entry name" value="GLUCOKINASE"/>
    <property type="match status" value="1"/>
</dbReference>
<dbReference type="SUPFAM" id="SSF46689">
    <property type="entry name" value="Homeodomain-like"/>
    <property type="match status" value="1"/>
</dbReference>
<dbReference type="RefSeq" id="WP_150512480.1">
    <property type="nucleotide sequence ID" value="NZ_BMSQ01000008.1"/>
</dbReference>
<dbReference type="Gene3D" id="3.40.50.10490">
    <property type="entry name" value="Glucose-6-phosphate isomerase like protein, domain 1"/>
    <property type="match status" value="1"/>
</dbReference>
<evidence type="ECO:0000313" key="6">
    <source>
        <dbReference type="Proteomes" id="UP000326505"/>
    </source>
</evidence>
<dbReference type="InterPro" id="IPR001347">
    <property type="entry name" value="SIS_dom"/>
</dbReference>
<dbReference type="OrthoDB" id="3808596at2"/>
<dbReference type="AlphaFoldDB" id="A0A5P2X8Z8"/>
<reference evidence="5 6" key="1">
    <citation type="submission" date="2017-09" db="EMBL/GenBank/DDBJ databases">
        <authorList>
            <person name="Lee N."/>
            <person name="Cho B.-K."/>
        </authorList>
    </citation>
    <scope>NUCLEOTIDE SEQUENCE [LARGE SCALE GENOMIC DNA]</scope>
    <source>
        <strain evidence="5 6">ATCC 27465</strain>
    </source>
</reference>
<keyword evidence="4" id="KW-0238">DNA-binding</keyword>
<reference evidence="4 7" key="2">
    <citation type="submission" date="2020-08" db="EMBL/GenBank/DDBJ databases">
        <title>Genomic Encyclopedia of Type Strains, Phase III (KMG-III): the genomes of soil and plant-associated and newly described type strains.</title>
        <authorList>
            <person name="Whitman W."/>
        </authorList>
    </citation>
    <scope>NUCLEOTIDE SEQUENCE [LARGE SCALE GENOMIC DNA]</scope>
    <source>
        <strain evidence="4 7">CECT 3146</strain>
    </source>
</reference>
<dbReference type="InterPro" id="IPR047640">
    <property type="entry name" value="RpiR-like"/>
</dbReference>
<feature type="domain" description="SIS" evidence="3">
    <location>
        <begin position="162"/>
        <end position="299"/>
    </location>
</feature>
<dbReference type="PROSITE" id="PS51071">
    <property type="entry name" value="HTH_RPIR"/>
    <property type="match status" value="1"/>
</dbReference>
<dbReference type="Pfam" id="PF01380">
    <property type="entry name" value="SIS"/>
    <property type="match status" value="1"/>
</dbReference>
<accession>A0A5P2X8Z8</accession>
<dbReference type="EMBL" id="CP023690">
    <property type="protein sequence ID" value="QEV61473.1"/>
    <property type="molecule type" value="Genomic_DNA"/>
</dbReference>
<dbReference type="PROSITE" id="PS51464">
    <property type="entry name" value="SIS"/>
    <property type="match status" value="1"/>
</dbReference>
<dbReference type="Gene3D" id="1.10.10.10">
    <property type="entry name" value="Winged helix-like DNA-binding domain superfamily/Winged helix DNA-binding domain"/>
    <property type="match status" value="1"/>
</dbReference>
<dbReference type="GO" id="GO:0003677">
    <property type="term" value="F:DNA binding"/>
    <property type="evidence" value="ECO:0007669"/>
    <property type="project" value="UniProtKB-KW"/>
</dbReference>
<dbReference type="EMBL" id="JACHJD010000017">
    <property type="protein sequence ID" value="MBB5108146.1"/>
    <property type="molecule type" value="Genomic_DNA"/>
</dbReference>
<dbReference type="GO" id="GO:0003700">
    <property type="term" value="F:DNA-binding transcription factor activity"/>
    <property type="evidence" value="ECO:0007669"/>
    <property type="project" value="InterPro"/>
</dbReference>
<sequence>MKISEPPEGGAVDGPAGPGGPGGPGGADDESGAGGVARLRTAVRGQWETLSASERAVAQYLASAPAESLLFASAQELGTASGTSNATVVRALQRLGYAGLPALKRDLATDFTAAVAPEVRLAKRIAHVGRDLGGIWDEVFDEAQERIEHARRLTPDDALRTAVGVLADAGEIHAYGVAASELAARHLALTLGRVGRRARYVGATGFALADHLLALRQGDAVVIFQPGRDLAELSVFIERARAVGARVLLVTDELAERYGGRVDAVLTAPHTPTGITTEALTALVVADVLLLALTTLDEARAVDTSHQLTALREQLLAPRPRKA</sequence>
<dbReference type="GO" id="GO:0097367">
    <property type="term" value="F:carbohydrate derivative binding"/>
    <property type="evidence" value="ECO:0007669"/>
    <property type="project" value="InterPro"/>
</dbReference>
<gene>
    <name evidence="5" type="ORF">CP982_24495</name>
    <name evidence="4" type="ORF">FHS40_007267</name>
</gene>
<dbReference type="KEGG" id="sspb:CP982_24495"/>
<dbReference type="InterPro" id="IPR009057">
    <property type="entry name" value="Homeodomain-like_sf"/>
</dbReference>
<evidence type="ECO:0000313" key="7">
    <source>
        <dbReference type="Proteomes" id="UP000549009"/>
    </source>
</evidence>
<keyword evidence="7" id="KW-1185">Reference proteome</keyword>
<dbReference type="InterPro" id="IPR036388">
    <property type="entry name" value="WH-like_DNA-bd_sf"/>
</dbReference>
<evidence type="ECO:0000313" key="5">
    <source>
        <dbReference type="EMBL" id="QEV61473.1"/>
    </source>
</evidence>
<proteinExistence type="predicted"/>
<dbReference type="Pfam" id="PF01418">
    <property type="entry name" value="HTH_6"/>
    <property type="match status" value="1"/>
</dbReference>
<feature type="domain" description="HTH rpiR-type" evidence="2">
    <location>
        <begin position="37"/>
        <end position="114"/>
    </location>
</feature>
<protein>
    <submittedName>
        <fullName evidence="4 5">MurR/RpiR family transcriptional regulator</fullName>
    </submittedName>
</protein>
<evidence type="ECO:0000259" key="2">
    <source>
        <dbReference type="PROSITE" id="PS51071"/>
    </source>
</evidence>
<dbReference type="GO" id="GO:1901135">
    <property type="term" value="P:carbohydrate derivative metabolic process"/>
    <property type="evidence" value="ECO:0007669"/>
    <property type="project" value="InterPro"/>
</dbReference>
<dbReference type="Proteomes" id="UP000549009">
    <property type="component" value="Unassembled WGS sequence"/>
</dbReference>
<feature type="region of interest" description="Disordered" evidence="1">
    <location>
        <begin position="1"/>
        <end position="33"/>
    </location>
</feature>
<feature type="compositionally biased region" description="Gly residues" evidence="1">
    <location>
        <begin position="16"/>
        <end position="26"/>
    </location>
</feature>
<dbReference type="InterPro" id="IPR046348">
    <property type="entry name" value="SIS_dom_sf"/>
</dbReference>
<dbReference type="InterPro" id="IPR000281">
    <property type="entry name" value="HTH_RpiR"/>
</dbReference>
<name>A0A5P2X8Z8_STRST</name>
<evidence type="ECO:0000256" key="1">
    <source>
        <dbReference type="SAM" id="MobiDB-lite"/>
    </source>
</evidence>
<dbReference type="SUPFAM" id="SSF53697">
    <property type="entry name" value="SIS domain"/>
    <property type="match status" value="1"/>
</dbReference>
<dbReference type="Proteomes" id="UP000326505">
    <property type="component" value="Chromosome"/>
</dbReference>